<dbReference type="Pfam" id="PF12631">
    <property type="entry name" value="MnmE_helical"/>
    <property type="match status" value="1"/>
</dbReference>
<dbReference type="PROSITE" id="PS51709">
    <property type="entry name" value="G_TRME"/>
    <property type="match status" value="1"/>
</dbReference>
<dbReference type="InterPro" id="IPR027417">
    <property type="entry name" value="P-loop_NTPase"/>
</dbReference>
<keyword evidence="8" id="KW-0460">Magnesium</keyword>
<dbReference type="InterPro" id="IPR018948">
    <property type="entry name" value="GTP-bd_TrmE_N"/>
</dbReference>
<evidence type="ECO:0000256" key="3">
    <source>
        <dbReference type="ARBA" id="ARBA00022490"/>
    </source>
</evidence>
<dbReference type="CDD" id="cd14858">
    <property type="entry name" value="TrmE_N"/>
    <property type="match status" value="1"/>
</dbReference>
<dbReference type="SUPFAM" id="SSF103025">
    <property type="entry name" value="Folate-binding domain"/>
    <property type="match status" value="1"/>
</dbReference>
<dbReference type="FunFam" id="3.40.50.300:FF:001376">
    <property type="entry name" value="tRNA modification GTPase MnmE"/>
    <property type="match status" value="1"/>
</dbReference>
<dbReference type="InterPro" id="IPR027266">
    <property type="entry name" value="TrmE/GcvT-like"/>
</dbReference>
<evidence type="ECO:0000256" key="8">
    <source>
        <dbReference type="ARBA" id="ARBA00022842"/>
    </source>
</evidence>
<dbReference type="GO" id="GO:0046872">
    <property type="term" value="F:metal ion binding"/>
    <property type="evidence" value="ECO:0007669"/>
    <property type="project" value="UniProtKB-KW"/>
</dbReference>
<evidence type="ECO:0000256" key="10">
    <source>
        <dbReference type="ARBA" id="ARBA00023134"/>
    </source>
</evidence>
<dbReference type="AlphaFoldDB" id="A0A381VDE1"/>
<dbReference type="Pfam" id="PF10396">
    <property type="entry name" value="TrmE_N"/>
    <property type="match status" value="1"/>
</dbReference>
<keyword evidence="7" id="KW-0378">Hydrolase</keyword>
<keyword evidence="9" id="KW-0630">Potassium</keyword>
<dbReference type="InterPro" id="IPR005225">
    <property type="entry name" value="Small_GTP-bd"/>
</dbReference>
<keyword evidence="4" id="KW-0819">tRNA processing</keyword>
<dbReference type="GO" id="GO:0030488">
    <property type="term" value="P:tRNA methylation"/>
    <property type="evidence" value="ECO:0007669"/>
    <property type="project" value="TreeGrafter"/>
</dbReference>
<evidence type="ECO:0000256" key="1">
    <source>
        <dbReference type="ARBA" id="ARBA00004229"/>
    </source>
</evidence>
<dbReference type="InterPro" id="IPR006073">
    <property type="entry name" value="GTP-bd"/>
</dbReference>
<dbReference type="FunFam" id="3.30.1360.120:FF:000003">
    <property type="entry name" value="tRNA modification GTPase MnmE"/>
    <property type="match status" value="1"/>
</dbReference>
<name>A0A381VDE1_9ZZZZ</name>
<comment type="subcellular location">
    <subcellularLocation>
        <location evidence="1">Plastid</location>
        <location evidence="1">Chloroplast</location>
    </subcellularLocation>
</comment>
<evidence type="ECO:0000313" key="12">
    <source>
        <dbReference type="EMBL" id="SVA38389.1"/>
    </source>
</evidence>
<dbReference type="Gene3D" id="3.40.50.300">
    <property type="entry name" value="P-loop containing nucleotide triphosphate hydrolases"/>
    <property type="match status" value="1"/>
</dbReference>
<dbReference type="GO" id="GO:0005525">
    <property type="term" value="F:GTP binding"/>
    <property type="evidence" value="ECO:0007669"/>
    <property type="project" value="UniProtKB-KW"/>
</dbReference>
<dbReference type="PANTHER" id="PTHR42714:SF2">
    <property type="entry name" value="TRNA MODIFICATION GTPASE GTPBP3, MITOCHONDRIAL"/>
    <property type="match status" value="1"/>
</dbReference>
<dbReference type="GO" id="GO:0042802">
    <property type="term" value="F:identical protein binding"/>
    <property type="evidence" value="ECO:0007669"/>
    <property type="project" value="UniProtKB-ARBA"/>
</dbReference>
<dbReference type="GO" id="GO:0009507">
    <property type="term" value="C:chloroplast"/>
    <property type="evidence" value="ECO:0007669"/>
    <property type="project" value="UniProtKB-SubCell"/>
</dbReference>
<keyword evidence="10" id="KW-0342">GTP-binding</keyword>
<dbReference type="Gene3D" id="3.30.1360.120">
    <property type="entry name" value="Probable tRNA modification gtpase trme, domain 1"/>
    <property type="match status" value="1"/>
</dbReference>
<dbReference type="HAMAP" id="MF_00379">
    <property type="entry name" value="GTPase_MnmE"/>
    <property type="match status" value="1"/>
</dbReference>
<keyword evidence="6" id="KW-0547">Nucleotide-binding</keyword>
<dbReference type="SUPFAM" id="SSF52540">
    <property type="entry name" value="P-loop containing nucleoside triphosphate hydrolases"/>
    <property type="match status" value="1"/>
</dbReference>
<feature type="domain" description="TrmE-type G" evidence="11">
    <location>
        <begin position="221"/>
        <end position="380"/>
    </location>
</feature>
<evidence type="ECO:0000256" key="4">
    <source>
        <dbReference type="ARBA" id="ARBA00022694"/>
    </source>
</evidence>
<reference evidence="12" key="1">
    <citation type="submission" date="2018-05" db="EMBL/GenBank/DDBJ databases">
        <authorList>
            <person name="Lanie J.A."/>
            <person name="Ng W.-L."/>
            <person name="Kazmierczak K.M."/>
            <person name="Andrzejewski T.M."/>
            <person name="Davidsen T.M."/>
            <person name="Wayne K.J."/>
            <person name="Tettelin H."/>
            <person name="Glass J.I."/>
            <person name="Rusch D."/>
            <person name="Podicherti R."/>
            <person name="Tsui H.-C.T."/>
            <person name="Winkler M.E."/>
        </authorList>
    </citation>
    <scope>NUCLEOTIDE SEQUENCE</scope>
</reference>
<dbReference type="InterPro" id="IPR004520">
    <property type="entry name" value="GTPase_MnmE"/>
</dbReference>
<comment type="similarity">
    <text evidence="2">Belongs to the TRAFAC class TrmE-Era-EngA-EngB-Septin-like GTPase superfamily. TrmE GTPase family.</text>
</comment>
<protein>
    <recommendedName>
        <fullName evidence="11">TrmE-type G domain-containing protein</fullName>
    </recommendedName>
</protein>
<keyword evidence="3" id="KW-0963">Cytoplasm</keyword>
<dbReference type="NCBIfam" id="TIGR00450">
    <property type="entry name" value="mnmE_trmE_thdF"/>
    <property type="match status" value="1"/>
</dbReference>
<sequence>MSDTIAAIATPTGEGGISVIRFSGVDSLSVALKLFCTPSGNSVEKLSPHKAHFGSIYDPTTRKCVDEVVLTWFKTPKSYTGEDVIEISAHGGIFVSSRILGLALDHGARLAEPGEFTRRAFMNGRIDLSQAEAVADLISASSERALQGSVMQLKGRLSKKITALYDRLLFVLSQTEAAIDFPEEGLDFQKREKSISELKQVREEISDLIGTYKQGKISREGASVALVGKPNVGKSSLLNALLQEDRAIVTPHPGTTRDTLEEKVRIKDTHINIIDSAGLRKHPEIIEQEGIRRTRSAIDNADLTLVIFDRSQPLDENDDLICKEIHDKSTLVVINKCDLPEQWPIENLNEKIKTDTLIFVSAKEQSGLDSLIDAIYNCVINSEISSDTIFISRERHRLSLIQASSSLEKTLISLEKKLSEEFVAIDLSIAMNHLAAILGKAIEDELLDQIFNSFCIGK</sequence>
<evidence type="ECO:0000259" key="11">
    <source>
        <dbReference type="PROSITE" id="PS51709"/>
    </source>
</evidence>
<dbReference type="EMBL" id="UINC01008535">
    <property type="protein sequence ID" value="SVA38389.1"/>
    <property type="molecule type" value="Genomic_DNA"/>
</dbReference>
<dbReference type="InterPro" id="IPR031168">
    <property type="entry name" value="G_TrmE"/>
</dbReference>
<dbReference type="Gene3D" id="1.20.120.430">
    <property type="entry name" value="tRNA modification GTPase MnmE domain 2"/>
    <property type="match status" value="1"/>
</dbReference>
<dbReference type="NCBIfam" id="TIGR00231">
    <property type="entry name" value="small_GTP"/>
    <property type="match status" value="1"/>
</dbReference>
<accession>A0A381VDE1</accession>
<evidence type="ECO:0000256" key="2">
    <source>
        <dbReference type="ARBA" id="ARBA00011043"/>
    </source>
</evidence>
<dbReference type="InterPro" id="IPR027368">
    <property type="entry name" value="MnmE_dom2"/>
</dbReference>
<dbReference type="GO" id="GO:0005829">
    <property type="term" value="C:cytosol"/>
    <property type="evidence" value="ECO:0007669"/>
    <property type="project" value="TreeGrafter"/>
</dbReference>
<evidence type="ECO:0000256" key="6">
    <source>
        <dbReference type="ARBA" id="ARBA00022741"/>
    </source>
</evidence>
<proteinExistence type="inferred from homology"/>
<gene>
    <name evidence="12" type="ORF">METZ01_LOCUS91243</name>
</gene>
<dbReference type="GO" id="GO:0002098">
    <property type="term" value="P:tRNA wobble uridine modification"/>
    <property type="evidence" value="ECO:0007669"/>
    <property type="project" value="TreeGrafter"/>
</dbReference>
<dbReference type="PANTHER" id="PTHR42714">
    <property type="entry name" value="TRNA MODIFICATION GTPASE GTPBP3"/>
    <property type="match status" value="1"/>
</dbReference>
<evidence type="ECO:0000256" key="5">
    <source>
        <dbReference type="ARBA" id="ARBA00022723"/>
    </source>
</evidence>
<dbReference type="GO" id="GO:0003924">
    <property type="term" value="F:GTPase activity"/>
    <property type="evidence" value="ECO:0007669"/>
    <property type="project" value="InterPro"/>
</dbReference>
<evidence type="ECO:0000256" key="9">
    <source>
        <dbReference type="ARBA" id="ARBA00022958"/>
    </source>
</evidence>
<dbReference type="CDD" id="cd04164">
    <property type="entry name" value="trmE"/>
    <property type="match status" value="1"/>
</dbReference>
<dbReference type="Pfam" id="PF01926">
    <property type="entry name" value="MMR_HSR1"/>
    <property type="match status" value="1"/>
</dbReference>
<dbReference type="NCBIfam" id="NF003661">
    <property type="entry name" value="PRK05291.1-3"/>
    <property type="match status" value="1"/>
</dbReference>
<keyword evidence="5" id="KW-0479">Metal-binding</keyword>
<evidence type="ECO:0000256" key="7">
    <source>
        <dbReference type="ARBA" id="ARBA00022801"/>
    </source>
</evidence>
<dbReference type="InterPro" id="IPR025867">
    <property type="entry name" value="MnmE_helical"/>
</dbReference>
<organism evidence="12">
    <name type="scientific">marine metagenome</name>
    <dbReference type="NCBI Taxonomy" id="408172"/>
    <lineage>
        <taxon>unclassified sequences</taxon>
        <taxon>metagenomes</taxon>
        <taxon>ecological metagenomes</taxon>
    </lineage>
</organism>